<evidence type="ECO:0000259" key="1">
    <source>
        <dbReference type="PROSITE" id="PS50206"/>
    </source>
</evidence>
<dbReference type="STRING" id="446471.Xcel_2147"/>
<evidence type="ECO:0000313" key="3">
    <source>
        <dbReference type="Proteomes" id="UP000002255"/>
    </source>
</evidence>
<organism evidence="2 3">
    <name type="scientific">Xylanimonas cellulosilytica (strain DSM 15894 / JCM 12276 / CECT 5975 / KCTC 9989 / LMG 20990 / NBRC 107835 / XIL07)</name>
    <dbReference type="NCBI Taxonomy" id="446471"/>
    <lineage>
        <taxon>Bacteria</taxon>
        <taxon>Bacillati</taxon>
        <taxon>Actinomycetota</taxon>
        <taxon>Actinomycetes</taxon>
        <taxon>Micrococcales</taxon>
        <taxon>Promicromonosporaceae</taxon>
        <taxon>Xylanimonas</taxon>
    </lineage>
</organism>
<protein>
    <submittedName>
        <fullName evidence="2">Rhodanese domain protein</fullName>
    </submittedName>
</protein>
<dbReference type="PROSITE" id="PS00380">
    <property type="entry name" value="RHODANESE_1"/>
    <property type="match status" value="1"/>
</dbReference>
<dbReference type="PANTHER" id="PTHR43031:SF1">
    <property type="entry name" value="PYRIDINE NUCLEOTIDE-DISULPHIDE OXIDOREDUCTASE"/>
    <property type="match status" value="1"/>
</dbReference>
<dbReference type="SUPFAM" id="SSF52821">
    <property type="entry name" value="Rhodanese/Cell cycle control phosphatase"/>
    <property type="match status" value="1"/>
</dbReference>
<dbReference type="InterPro" id="IPR050229">
    <property type="entry name" value="GlpE_sulfurtransferase"/>
</dbReference>
<dbReference type="PANTHER" id="PTHR43031">
    <property type="entry name" value="FAD-DEPENDENT OXIDOREDUCTASE"/>
    <property type="match status" value="1"/>
</dbReference>
<dbReference type="AlphaFoldDB" id="D1BUF2"/>
<dbReference type="RefSeq" id="WP_012878907.1">
    <property type="nucleotide sequence ID" value="NC_013530.1"/>
</dbReference>
<dbReference type="SMART" id="SM00450">
    <property type="entry name" value="RHOD"/>
    <property type="match status" value="1"/>
</dbReference>
<gene>
    <name evidence="2" type="ordered locus">Xcel_2147</name>
</gene>
<dbReference type="GO" id="GO:0004792">
    <property type="term" value="F:thiosulfate-cyanide sulfurtransferase activity"/>
    <property type="evidence" value="ECO:0007669"/>
    <property type="project" value="InterPro"/>
</dbReference>
<dbReference type="OrthoDB" id="9802991at2"/>
<dbReference type="InterPro" id="IPR001763">
    <property type="entry name" value="Rhodanese-like_dom"/>
</dbReference>
<dbReference type="InterPro" id="IPR001307">
    <property type="entry name" value="Thiosulphate_STrfase_CS"/>
</dbReference>
<dbReference type="KEGG" id="xce:Xcel_2147"/>
<accession>D1BUF2</accession>
<dbReference type="HOGENOM" id="CLU_089574_4_0_11"/>
<proteinExistence type="predicted"/>
<dbReference type="Proteomes" id="UP000002255">
    <property type="component" value="Chromosome"/>
</dbReference>
<dbReference type="eggNOG" id="COG0607">
    <property type="taxonomic scope" value="Bacteria"/>
</dbReference>
<dbReference type="EMBL" id="CP001821">
    <property type="protein sequence ID" value="ACZ31165.1"/>
    <property type="molecule type" value="Genomic_DNA"/>
</dbReference>
<name>D1BUF2_XYLCX</name>
<feature type="domain" description="Rhodanese" evidence="1">
    <location>
        <begin position="32"/>
        <end position="122"/>
    </location>
</feature>
<dbReference type="InterPro" id="IPR036873">
    <property type="entry name" value="Rhodanese-like_dom_sf"/>
</dbReference>
<dbReference type="Gene3D" id="3.40.250.10">
    <property type="entry name" value="Rhodanese-like domain"/>
    <property type="match status" value="1"/>
</dbReference>
<sequence length="138" mass="14726">MTSTDSADRVAHFASKLTFETDPSDVVADRAAGVRLTVVDVRSAEGYAQGHVPGALHIPLDDIADRAAAEVPIDLPVVVYCWGPGCNGSTHGALRFARLGYDVKEMIGGYEYWVREGLRVQTADGSQRSPIDPLTAVA</sequence>
<dbReference type="PROSITE" id="PS50206">
    <property type="entry name" value="RHODANESE_3"/>
    <property type="match status" value="1"/>
</dbReference>
<evidence type="ECO:0000313" key="2">
    <source>
        <dbReference type="EMBL" id="ACZ31165.1"/>
    </source>
</evidence>
<reference evidence="2 3" key="2">
    <citation type="journal article" date="2010" name="Stand. Genomic Sci.">
        <title>Complete genome sequence of Xylanimonas cellulosilytica type strain (XIL07).</title>
        <authorList>
            <person name="Foster B."/>
            <person name="Pukall R."/>
            <person name="Abt B."/>
            <person name="Nolan M."/>
            <person name="Glavina Del Rio T."/>
            <person name="Chen F."/>
            <person name="Lucas S."/>
            <person name="Tice H."/>
            <person name="Pitluck S."/>
            <person name="Cheng J.-F."/>
            <person name="Chertkov O."/>
            <person name="Brettin T."/>
            <person name="Han C."/>
            <person name="Detter J.C."/>
            <person name="Bruce D."/>
            <person name="Goodwin L."/>
            <person name="Ivanova N."/>
            <person name="Mavromatis K."/>
            <person name="Pati A."/>
            <person name="Mikhailova N."/>
            <person name="Chen A."/>
            <person name="Palaniappan K."/>
            <person name="Land M."/>
            <person name="Hauser L."/>
            <person name="Chang Y.-J."/>
            <person name="Jeffries C.D."/>
            <person name="Chain P."/>
            <person name="Rohde M."/>
            <person name="Goeker M."/>
            <person name="Bristow J."/>
            <person name="Eisen J.A."/>
            <person name="Markowitz V."/>
            <person name="Hugenholtz P."/>
            <person name="Kyrpides N.C."/>
            <person name="Klenk H.-P."/>
            <person name="Lapidus A."/>
        </authorList>
    </citation>
    <scope>NUCLEOTIDE SEQUENCE [LARGE SCALE GENOMIC DNA]</scope>
    <source>
        <strain evidence="3">DSM 15894 / CECT 5975 / LMG 20990 / XIL07</strain>
    </source>
</reference>
<reference evidence="3" key="1">
    <citation type="submission" date="2009-11" db="EMBL/GenBank/DDBJ databases">
        <title>The complete chromosome of Xylanimonas cellulosilytica DSM 15894.</title>
        <authorList>
            <consortium name="US DOE Joint Genome Institute (JGI-PGF)"/>
            <person name="Lucas S."/>
            <person name="Copeland A."/>
            <person name="Lapidus A."/>
            <person name="Glavina del Rio T."/>
            <person name="Dalin E."/>
            <person name="Tice H."/>
            <person name="Bruce D."/>
            <person name="Goodwin L."/>
            <person name="Pitluck S."/>
            <person name="Kyrpides N."/>
            <person name="Mavromatis K."/>
            <person name="Ivanova N."/>
            <person name="Mikhailova N."/>
            <person name="Foster B."/>
            <person name="Clum A."/>
            <person name="Brettin T."/>
            <person name="Detter J.C."/>
            <person name="Han C."/>
            <person name="Larimer F."/>
            <person name="Land M."/>
            <person name="Hauser L."/>
            <person name="Markowitz V."/>
            <person name="Cheng J.F."/>
            <person name="Hugenholtz P."/>
            <person name="Woyke T."/>
            <person name="Wu D."/>
            <person name="Gehrich-Schroeter G."/>
            <person name="Schneider S."/>
            <person name="Pukall S.R."/>
            <person name="Klenk H.P."/>
            <person name="Eisen J.A."/>
        </authorList>
    </citation>
    <scope>NUCLEOTIDE SEQUENCE [LARGE SCALE GENOMIC DNA]</scope>
    <source>
        <strain evidence="3">DSM 15894 / CECT 5975 / LMG 20990 / XIL07</strain>
    </source>
</reference>
<keyword evidence="3" id="KW-1185">Reference proteome</keyword>
<dbReference type="Pfam" id="PF00581">
    <property type="entry name" value="Rhodanese"/>
    <property type="match status" value="1"/>
</dbReference>